<dbReference type="GO" id="GO:0097345">
    <property type="term" value="P:mitochondrial outer membrane permeabilization"/>
    <property type="evidence" value="ECO:0007669"/>
    <property type="project" value="TreeGrafter"/>
</dbReference>
<keyword evidence="8 10" id="KW-0472">Membrane</keyword>
<evidence type="ECO:0000256" key="8">
    <source>
        <dbReference type="ARBA" id="ARBA00023136"/>
    </source>
</evidence>
<evidence type="ECO:0000256" key="3">
    <source>
        <dbReference type="ARBA" id="ARBA00007710"/>
    </source>
</evidence>
<dbReference type="GO" id="GO:0005741">
    <property type="term" value="C:mitochondrial outer membrane"/>
    <property type="evidence" value="ECO:0007669"/>
    <property type="project" value="TreeGrafter"/>
</dbReference>
<evidence type="ECO:0000256" key="6">
    <source>
        <dbReference type="ARBA" id="ARBA00022989"/>
    </source>
</evidence>
<evidence type="ECO:0000256" key="1">
    <source>
        <dbReference type="ARBA" id="ARBA00004167"/>
    </source>
</evidence>
<comment type="similarity">
    <text evidence="3">Belongs to the NIP3 family.</text>
</comment>
<dbReference type="AlphaFoldDB" id="A0A914V9I7"/>
<dbReference type="Pfam" id="PF06553">
    <property type="entry name" value="BNIP3"/>
    <property type="match status" value="1"/>
</dbReference>
<dbReference type="GO" id="GO:0043065">
    <property type="term" value="P:positive regulation of apoptotic process"/>
    <property type="evidence" value="ECO:0007669"/>
    <property type="project" value="InterPro"/>
</dbReference>
<evidence type="ECO:0000313" key="11">
    <source>
        <dbReference type="Proteomes" id="UP000887566"/>
    </source>
</evidence>
<protein>
    <submittedName>
        <fullName evidence="12">BCL2/adenovirus E1B 19 kDa protein-interacting protein 3</fullName>
    </submittedName>
</protein>
<dbReference type="PANTHER" id="PTHR15186:SF5">
    <property type="entry name" value="BNIP3, ISOFORM A"/>
    <property type="match status" value="1"/>
</dbReference>
<dbReference type="GO" id="GO:0005634">
    <property type="term" value="C:nucleus"/>
    <property type="evidence" value="ECO:0007669"/>
    <property type="project" value="TreeGrafter"/>
</dbReference>
<dbReference type="WBParaSite" id="PSAMB.scaffold1600size29522.g14060.t1">
    <property type="protein sequence ID" value="PSAMB.scaffold1600size29522.g14060.t1"/>
    <property type="gene ID" value="PSAMB.scaffold1600size29522.g14060"/>
</dbReference>
<keyword evidence="5" id="KW-0053">Apoptosis</keyword>
<dbReference type="InterPro" id="IPR010548">
    <property type="entry name" value="BNIP3"/>
</dbReference>
<feature type="region of interest" description="Disordered" evidence="9">
    <location>
        <begin position="205"/>
        <end position="228"/>
    </location>
</feature>
<dbReference type="Proteomes" id="UP000887566">
    <property type="component" value="Unplaced"/>
</dbReference>
<evidence type="ECO:0000313" key="12">
    <source>
        <dbReference type="WBParaSite" id="PSAMB.scaffold1600size29522.g14060.t1"/>
    </source>
</evidence>
<evidence type="ECO:0000256" key="4">
    <source>
        <dbReference type="ARBA" id="ARBA00022692"/>
    </source>
</evidence>
<keyword evidence="11" id="KW-1185">Reference proteome</keyword>
<organism evidence="11 12">
    <name type="scientific">Plectus sambesii</name>
    <dbReference type="NCBI Taxonomy" id="2011161"/>
    <lineage>
        <taxon>Eukaryota</taxon>
        <taxon>Metazoa</taxon>
        <taxon>Ecdysozoa</taxon>
        <taxon>Nematoda</taxon>
        <taxon>Chromadorea</taxon>
        <taxon>Plectida</taxon>
        <taxon>Plectina</taxon>
        <taxon>Plectoidea</taxon>
        <taxon>Plectidae</taxon>
        <taxon>Plectus</taxon>
    </lineage>
</organism>
<keyword evidence="4 10" id="KW-0812">Transmembrane</keyword>
<reference evidence="12" key="1">
    <citation type="submission" date="2022-11" db="UniProtKB">
        <authorList>
            <consortium name="WormBaseParasite"/>
        </authorList>
    </citation>
    <scope>IDENTIFICATION</scope>
</reference>
<evidence type="ECO:0000256" key="10">
    <source>
        <dbReference type="SAM" id="Phobius"/>
    </source>
</evidence>
<evidence type="ECO:0000256" key="9">
    <source>
        <dbReference type="SAM" id="MobiDB-lite"/>
    </source>
</evidence>
<feature type="transmembrane region" description="Helical" evidence="10">
    <location>
        <begin position="249"/>
        <end position="272"/>
    </location>
</feature>
<dbReference type="GO" id="GO:0042802">
    <property type="term" value="F:identical protein binding"/>
    <property type="evidence" value="ECO:0007669"/>
    <property type="project" value="UniProtKB-ARBA"/>
</dbReference>
<sequence length="282" mass="30885">MNTASEAQRGFGAQICAGRVASDDRQGALLVHHMFERRHHMARTAGGGLSIGQLFGGRIAPLPNGRRSLSRGQSRVSLSTLIGSMASLFWESKQRGALDKKRHPSERNLNDEDSCQDSWVELTAPSRGSLCSSLDALVLIESDNANVVNNSHQSPKSLQSPHVEFENNLDQVKYKLARDMLPPGRNTDWIWDWSSRPEAIPPKGLRFRPSGGSALTTPPNSPAPLSDVSGPLNLRHSKLIQSAFFRVEVLFGLVVSNLITFVLGAAIGFCICKRLHDKTDQL</sequence>
<name>A0A914V9I7_9BILA</name>
<keyword evidence="7" id="KW-0496">Mitochondrion</keyword>
<evidence type="ECO:0000256" key="5">
    <source>
        <dbReference type="ARBA" id="ARBA00022703"/>
    </source>
</evidence>
<evidence type="ECO:0000256" key="2">
    <source>
        <dbReference type="ARBA" id="ARBA00004325"/>
    </source>
</evidence>
<accession>A0A914V9I7</accession>
<proteinExistence type="inferred from homology"/>
<comment type="subcellular location">
    <subcellularLocation>
        <location evidence="1">Membrane</location>
        <topology evidence="1">Single-pass membrane protein</topology>
    </subcellularLocation>
    <subcellularLocation>
        <location evidence="2">Mitochondrion membrane</location>
    </subcellularLocation>
</comment>
<dbReference type="PANTHER" id="PTHR15186">
    <property type="entry name" value="RE48077P"/>
    <property type="match status" value="1"/>
</dbReference>
<evidence type="ECO:0000256" key="7">
    <source>
        <dbReference type="ARBA" id="ARBA00023128"/>
    </source>
</evidence>
<keyword evidence="6 10" id="KW-1133">Transmembrane helix</keyword>